<dbReference type="InterPro" id="IPR052923">
    <property type="entry name" value="UPF0718"/>
</dbReference>
<feature type="transmembrane region" description="Helical" evidence="7">
    <location>
        <begin position="92"/>
        <end position="114"/>
    </location>
</feature>
<feature type="transmembrane region" description="Helical" evidence="7">
    <location>
        <begin position="182"/>
        <end position="202"/>
    </location>
</feature>
<name>A0A8J7L2K0_9FIRM</name>
<feature type="transmembrane region" description="Helical" evidence="7">
    <location>
        <begin position="120"/>
        <end position="142"/>
    </location>
</feature>
<dbReference type="PANTHER" id="PTHR34184">
    <property type="entry name" value="UPF0718 PROTEIN YCGR"/>
    <property type="match status" value="1"/>
</dbReference>
<evidence type="ECO:0000256" key="3">
    <source>
        <dbReference type="ARBA" id="ARBA00022475"/>
    </source>
</evidence>
<dbReference type="GO" id="GO:0005886">
    <property type="term" value="C:plasma membrane"/>
    <property type="evidence" value="ECO:0007669"/>
    <property type="project" value="UniProtKB-SubCell"/>
</dbReference>
<gene>
    <name evidence="8" type="ORF">I5677_07825</name>
</gene>
<dbReference type="InterPro" id="IPR005524">
    <property type="entry name" value="DUF318"/>
</dbReference>
<keyword evidence="4 7" id="KW-0812">Transmembrane</keyword>
<reference evidence="8" key="1">
    <citation type="submission" date="2020-12" db="EMBL/GenBank/DDBJ databases">
        <title>M. sibirica DSM 26468T genome.</title>
        <authorList>
            <person name="Thieme N."/>
            <person name="Rettenmaier R."/>
            <person name="Zverlov V."/>
            <person name="Liebl W."/>
        </authorList>
    </citation>
    <scope>NUCLEOTIDE SEQUENCE</scope>
    <source>
        <strain evidence="8">DSM 26468</strain>
    </source>
</reference>
<feature type="transmembrane region" description="Helical" evidence="7">
    <location>
        <begin position="247"/>
        <end position="269"/>
    </location>
</feature>
<evidence type="ECO:0000313" key="9">
    <source>
        <dbReference type="Proteomes" id="UP000623269"/>
    </source>
</evidence>
<evidence type="ECO:0000256" key="7">
    <source>
        <dbReference type="SAM" id="Phobius"/>
    </source>
</evidence>
<feature type="transmembrane region" description="Helical" evidence="7">
    <location>
        <begin position="275"/>
        <end position="297"/>
    </location>
</feature>
<keyword evidence="5 7" id="KW-1133">Transmembrane helix</keyword>
<protein>
    <submittedName>
        <fullName evidence="8">Permease</fullName>
    </submittedName>
</protein>
<dbReference type="Pfam" id="PF03773">
    <property type="entry name" value="ArsP_1"/>
    <property type="match status" value="1"/>
</dbReference>
<evidence type="ECO:0000256" key="2">
    <source>
        <dbReference type="ARBA" id="ARBA00006386"/>
    </source>
</evidence>
<evidence type="ECO:0000256" key="1">
    <source>
        <dbReference type="ARBA" id="ARBA00004651"/>
    </source>
</evidence>
<proteinExistence type="inferred from homology"/>
<evidence type="ECO:0000256" key="4">
    <source>
        <dbReference type="ARBA" id="ARBA00022692"/>
    </source>
</evidence>
<keyword evidence="6 7" id="KW-0472">Membrane</keyword>
<accession>A0A8J7L2K0</accession>
<feature type="transmembrane region" description="Helical" evidence="7">
    <location>
        <begin position="214"/>
        <end position="235"/>
    </location>
</feature>
<evidence type="ECO:0000256" key="5">
    <source>
        <dbReference type="ARBA" id="ARBA00022989"/>
    </source>
</evidence>
<dbReference type="RefSeq" id="WP_197661014.1">
    <property type="nucleotide sequence ID" value="NZ_JAEAGR010000006.1"/>
</dbReference>
<dbReference type="PANTHER" id="PTHR34184:SF4">
    <property type="entry name" value="UPF0718 PROTEIN YCGR"/>
    <property type="match status" value="1"/>
</dbReference>
<evidence type="ECO:0000313" key="8">
    <source>
        <dbReference type="EMBL" id="MBH1940793.1"/>
    </source>
</evidence>
<organism evidence="8 9">
    <name type="scientific">Mobilitalea sibirica</name>
    <dbReference type="NCBI Taxonomy" id="1462919"/>
    <lineage>
        <taxon>Bacteria</taxon>
        <taxon>Bacillati</taxon>
        <taxon>Bacillota</taxon>
        <taxon>Clostridia</taxon>
        <taxon>Lachnospirales</taxon>
        <taxon>Lachnospiraceae</taxon>
        <taxon>Mobilitalea</taxon>
    </lineage>
</organism>
<keyword evidence="3" id="KW-1003">Cell membrane</keyword>
<keyword evidence="9" id="KW-1185">Reference proteome</keyword>
<feature type="transmembrane region" description="Helical" evidence="7">
    <location>
        <begin position="55"/>
        <end position="80"/>
    </location>
</feature>
<comment type="subcellular location">
    <subcellularLocation>
        <location evidence="1">Cell membrane</location>
        <topology evidence="1">Multi-pass membrane protein</topology>
    </subcellularLocation>
</comment>
<dbReference type="Proteomes" id="UP000623269">
    <property type="component" value="Unassembled WGS sequence"/>
</dbReference>
<sequence>MYIVEELYQLFYIIYTQFKLIFPFWITGLAIGSFISVFFAEKIAKIVEQINPKKFYLLGVLSAAILGAASPLCMYGTVPLIAVMGRKGTPQYFLVSFMVSSILINPNLFIYSFVLGVPIALLRLFFSILAGVCAGILVHYCYKGKVFFDFESFDGRKSLAKSHSLKGLLQDIHKAIQITAPYFFIGILLASLFEVFIPKMWIINLFGTNRELGVLLAVSLGVPIYVCGGGTIPLMRGWLNTGMSPGAVIAFALSGASTKLTNLSAVKIILGIKHFIAYIVFHMLFAILTGWLIDWIYRIF</sequence>
<feature type="transmembrane region" description="Helical" evidence="7">
    <location>
        <begin position="20"/>
        <end position="40"/>
    </location>
</feature>
<dbReference type="AlphaFoldDB" id="A0A8J7L2K0"/>
<comment type="caution">
    <text evidence="8">The sequence shown here is derived from an EMBL/GenBank/DDBJ whole genome shotgun (WGS) entry which is preliminary data.</text>
</comment>
<comment type="similarity">
    <text evidence="2">Belongs to the UPF0718 family.</text>
</comment>
<evidence type="ECO:0000256" key="6">
    <source>
        <dbReference type="ARBA" id="ARBA00023136"/>
    </source>
</evidence>
<dbReference type="EMBL" id="JAEAGR010000006">
    <property type="protein sequence ID" value="MBH1940793.1"/>
    <property type="molecule type" value="Genomic_DNA"/>
</dbReference>